<dbReference type="AlphaFoldDB" id="A0A2U3DR65"/>
<evidence type="ECO:0000313" key="3">
    <source>
        <dbReference type="Proteomes" id="UP000245956"/>
    </source>
</evidence>
<dbReference type="EMBL" id="LCWV01000046">
    <property type="protein sequence ID" value="PWI64738.1"/>
    <property type="molecule type" value="Genomic_DNA"/>
</dbReference>
<feature type="region of interest" description="Disordered" evidence="1">
    <location>
        <begin position="1"/>
        <end position="79"/>
    </location>
</feature>
<feature type="region of interest" description="Disordered" evidence="1">
    <location>
        <begin position="358"/>
        <end position="400"/>
    </location>
</feature>
<feature type="compositionally biased region" description="Basic and acidic residues" evidence="1">
    <location>
        <begin position="383"/>
        <end position="393"/>
    </location>
</feature>
<evidence type="ECO:0000256" key="1">
    <source>
        <dbReference type="SAM" id="MobiDB-lite"/>
    </source>
</evidence>
<feature type="compositionally biased region" description="Polar residues" evidence="1">
    <location>
        <begin position="33"/>
        <end position="42"/>
    </location>
</feature>
<dbReference type="Proteomes" id="UP000245956">
    <property type="component" value="Unassembled WGS sequence"/>
</dbReference>
<protein>
    <submittedName>
        <fullName evidence="2">Uncharacterized protein</fullName>
    </submittedName>
</protein>
<comment type="caution">
    <text evidence="2">The sequence shown here is derived from an EMBL/GenBank/DDBJ whole genome shotgun (WGS) entry which is preliminary data.</text>
</comment>
<proteinExistence type="predicted"/>
<name>A0A2U3DR65_PURLI</name>
<evidence type="ECO:0000313" key="2">
    <source>
        <dbReference type="EMBL" id="PWI64738.1"/>
    </source>
</evidence>
<organism evidence="2 3">
    <name type="scientific">Purpureocillium lilacinum</name>
    <name type="common">Paecilomyces lilacinus</name>
    <dbReference type="NCBI Taxonomy" id="33203"/>
    <lineage>
        <taxon>Eukaryota</taxon>
        <taxon>Fungi</taxon>
        <taxon>Dikarya</taxon>
        <taxon>Ascomycota</taxon>
        <taxon>Pezizomycotina</taxon>
        <taxon>Sordariomycetes</taxon>
        <taxon>Hypocreomycetidae</taxon>
        <taxon>Hypocreales</taxon>
        <taxon>Ophiocordycipitaceae</taxon>
        <taxon>Purpureocillium</taxon>
    </lineage>
</organism>
<sequence>MSAAGTRKPRALVTPTAGALPPSNHSPFIMAEQANSPQSGESQACYRTGCPGATTPERYTFLPPSPPATGERRQQTSDAPNEGLAAIEMLTNAANRENLTFVEVTLEKNQYKRHEKQLERLFRRHDYDPGRGLLVVRMPSTVHEYFLNRFVELVKDQLKETASSATEAGQFASQIESIGSARIFLREENRETPLRCQPDAQFQHADAVYPGVVVEISCSQDGKRLPRLAQDYILGSNGDIKVVICIDINPHGKESTVSIWRPKYTRSGDEYILESAQDGPCMPFRTQNGLPTNEGEQLTLYLSDFATDEISRELPPIPLTVEVDNLYRFVVQAEQRQCTRESETGVKSHRVLLKRRHSSSSAEELISGDEARFTSAEDAAASRADRQDADYKVRPFKRRA</sequence>
<accession>A0A2U3DR65</accession>
<gene>
    <name evidence="2" type="ORF">PCL_08603</name>
</gene>
<reference evidence="2 3" key="1">
    <citation type="journal article" date="2016" name="Front. Microbiol.">
        <title>Genome and transcriptome sequences reveal the specific parasitism of the nematophagous Purpureocillium lilacinum 36-1.</title>
        <authorList>
            <person name="Xie J."/>
            <person name="Li S."/>
            <person name="Mo C."/>
            <person name="Xiao X."/>
            <person name="Peng D."/>
            <person name="Wang G."/>
            <person name="Xiao Y."/>
        </authorList>
    </citation>
    <scope>NUCLEOTIDE SEQUENCE [LARGE SCALE GENOMIC DNA]</scope>
    <source>
        <strain evidence="2 3">36-1</strain>
    </source>
</reference>